<feature type="signal peptide" evidence="1">
    <location>
        <begin position="1"/>
        <end position="33"/>
    </location>
</feature>
<comment type="caution">
    <text evidence="2">The sequence shown here is derived from an EMBL/GenBank/DDBJ whole genome shotgun (WGS) entry which is preliminary data.</text>
</comment>
<name>A0ABN1TVS2_9ACTN</name>
<accession>A0ABN1TVS2</accession>
<evidence type="ECO:0000313" key="2">
    <source>
        <dbReference type="EMBL" id="GAA1104512.1"/>
    </source>
</evidence>
<evidence type="ECO:0000313" key="3">
    <source>
        <dbReference type="Proteomes" id="UP001501581"/>
    </source>
</evidence>
<gene>
    <name evidence="2" type="ORF">GCM10009668_24650</name>
</gene>
<evidence type="ECO:0000256" key="1">
    <source>
        <dbReference type="SAM" id="SignalP"/>
    </source>
</evidence>
<keyword evidence="1" id="KW-0732">Signal</keyword>
<dbReference type="EMBL" id="BAAALG010000010">
    <property type="protein sequence ID" value="GAA1104512.1"/>
    <property type="molecule type" value="Genomic_DNA"/>
</dbReference>
<sequence>MNLLPRRRHLGLPLAGLLALAALQGVTATASTAAVCDTDAAVLSASTTPVLPGEQILLSGTGFCPGQRLALKMDYDAYGQLGADADEEVPGASRERILVGVDGTFADEPLTVPRFQSDGKATEAGTHRVHVLDNDPVTTEFATFQTLADYGSAADVSAATAPGTSITVSGTGWVDRAGNASSQVAVVIERADLPGIEATQRLAAFQPHGNAKVWALVPTTAFTATGAFSATIALPDGTTAGAGGSTVAFGGHDYRIRLWSGAQLGNAGDITRNVSLSDAAFSVTAPTTPAPQLIRNTKKPALRGKAKVGKVLKTTKGSWNTTVTVKYQWLRNGKAIKGATKATYKATKKDRNKKIAVKLTATKSGWKSATATTNAVKIKR</sequence>
<dbReference type="RefSeq" id="WP_343994813.1">
    <property type="nucleotide sequence ID" value="NZ_BAAALG010000010.1"/>
</dbReference>
<feature type="chain" id="PRO_5046689073" description="IPT/TIG domain-containing protein" evidence="1">
    <location>
        <begin position="34"/>
        <end position="380"/>
    </location>
</feature>
<reference evidence="2 3" key="1">
    <citation type="journal article" date="2019" name="Int. J. Syst. Evol. Microbiol.">
        <title>The Global Catalogue of Microorganisms (GCM) 10K type strain sequencing project: providing services to taxonomists for standard genome sequencing and annotation.</title>
        <authorList>
            <consortium name="The Broad Institute Genomics Platform"/>
            <consortium name="The Broad Institute Genome Sequencing Center for Infectious Disease"/>
            <person name="Wu L."/>
            <person name="Ma J."/>
        </authorList>
    </citation>
    <scope>NUCLEOTIDE SEQUENCE [LARGE SCALE GENOMIC DNA]</scope>
    <source>
        <strain evidence="2 3">JCM 13008</strain>
    </source>
</reference>
<evidence type="ECO:0008006" key="4">
    <source>
        <dbReference type="Google" id="ProtNLM"/>
    </source>
</evidence>
<protein>
    <recommendedName>
        <fullName evidence="4">IPT/TIG domain-containing protein</fullName>
    </recommendedName>
</protein>
<keyword evidence="3" id="KW-1185">Reference proteome</keyword>
<organism evidence="2 3">
    <name type="scientific">Nocardioides dubius</name>
    <dbReference type="NCBI Taxonomy" id="317019"/>
    <lineage>
        <taxon>Bacteria</taxon>
        <taxon>Bacillati</taxon>
        <taxon>Actinomycetota</taxon>
        <taxon>Actinomycetes</taxon>
        <taxon>Propionibacteriales</taxon>
        <taxon>Nocardioidaceae</taxon>
        <taxon>Nocardioides</taxon>
    </lineage>
</organism>
<dbReference type="Gene3D" id="2.60.40.2700">
    <property type="match status" value="1"/>
</dbReference>
<dbReference type="Proteomes" id="UP001501581">
    <property type="component" value="Unassembled WGS sequence"/>
</dbReference>
<proteinExistence type="predicted"/>